<dbReference type="Proteomes" id="UP000825434">
    <property type="component" value="Chromosome 3"/>
</dbReference>
<dbReference type="PROSITE" id="PS50073">
    <property type="entry name" value="COPPER_FIST_2"/>
    <property type="match status" value="1"/>
</dbReference>
<dbReference type="PRINTS" id="PR00617">
    <property type="entry name" value="COPPERFIST"/>
</dbReference>
<evidence type="ECO:0000256" key="1">
    <source>
        <dbReference type="ARBA" id="ARBA00004123"/>
    </source>
</evidence>
<gene>
    <name evidence="10" type="ORF">CA3LBN_002907</name>
</gene>
<dbReference type="PANTHER" id="PTHR28088">
    <property type="entry name" value="TRANSCRIPTIONAL ACTIVATOR HAA1-RELATED"/>
    <property type="match status" value="1"/>
</dbReference>
<evidence type="ECO:0000256" key="4">
    <source>
        <dbReference type="ARBA" id="ARBA00023008"/>
    </source>
</evidence>
<proteinExistence type="predicted"/>
<keyword evidence="5" id="KW-0805">Transcription regulation</keyword>
<accession>A0ABX8I827</accession>
<dbReference type="SUPFAM" id="SSF57879">
    <property type="entry name" value="Zinc domain conserved in yeast copper-regulated transcription factors"/>
    <property type="match status" value="1"/>
</dbReference>
<evidence type="ECO:0000256" key="6">
    <source>
        <dbReference type="ARBA" id="ARBA00023163"/>
    </source>
</evidence>
<name>A0ABX8I827_9ASCO</name>
<feature type="compositionally biased region" description="Low complexity" evidence="8">
    <location>
        <begin position="435"/>
        <end position="455"/>
    </location>
</feature>
<keyword evidence="4" id="KW-0186">Copper</keyword>
<feature type="region of interest" description="Disordered" evidence="8">
    <location>
        <begin position="416"/>
        <end position="455"/>
    </location>
</feature>
<evidence type="ECO:0000313" key="10">
    <source>
        <dbReference type="EMBL" id="QWU88599.1"/>
    </source>
</evidence>
<comment type="subcellular location">
    <subcellularLocation>
        <location evidence="1">Nucleus</location>
    </subcellularLocation>
</comment>
<evidence type="ECO:0000256" key="2">
    <source>
        <dbReference type="ARBA" id="ARBA00022723"/>
    </source>
</evidence>
<dbReference type="SMART" id="SM00412">
    <property type="entry name" value="Cu_FIST"/>
    <property type="match status" value="1"/>
</dbReference>
<reference evidence="10 11" key="1">
    <citation type="submission" date="2021-06" db="EMBL/GenBank/DDBJ databases">
        <title>Candida outbreak in Lebanon.</title>
        <authorList>
            <person name="Finianos M."/>
        </authorList>
    </citation>
    <scope>NUCLEOTIDE SEQUENCE [LARGE SCALE GENOMIC DNA]</scope>
    <source>
        <strain evidence="10">CA3LBN</strain>
    </source>
</reference>
<evidence type="ECO:0000259" key="9">
    <source>
        <dbReference type="PROSITE" id="PS50073"/>
    </source>
</evidence>
<evidence type="ECO:0000313" key="11">
    <source>
        <dbReference type="Proteomes" id="UP000825434"/>
    </source>
</evidence>
<keyword evidence="6" id="KW-0804">Transcription</keyword>
<organism evidence="10 11">
    <name type="scientific">Candidozyma haemuli</name>
    <dbReference type="NCBI Taxonomy" id="45357"/>
    <lineage>
        <taxon>Eukaryota</taxon>
        <taxon>Fungi</taxon>
        <taxon>Dikarya</taxon>
        <taxon>Ascomycota</taxon>
        <taxon>Saccharomycotina</taxon>
        <taxon>Pichiomycetes</taxon>
        <taxon>Metschnikowiaceae</taxon>
        <taxon>Candidozyma</taxon>
    </lineage>
</organism>
<protein>
    <recommendedName>
        <fullName evidence="9">Copper-fist domain-containing protein</fullName>
    </recommendedName>
</protein>
<dbReference type="PROSITE" id="PS01119">
    <property type="entry name" value="COPPER_FIST_1"/>
    <property type="match status" value="1"/>
</dbReference>
<keyword evidence="2" id="KW-0479">Metal-binding</keyword>
<sequence>MILINEVKYACMECIRGHRSSMCRHHQRPLLQVRSKGRPNVGHGNKNHRIAVFAEEIASSPEPEDGDSCRDFPVVILKASDKQVIDLSNGQILGPYSEAAKDMYNTKPVIRSDSFINSSSCCSKGASKVSKQCSCNKSNVSKTKILKSYFDKHKSKDVSVKKEPHVIPAKSSCCSSKKQANGNAQNENGYSANLFANPYYAGQWNNATQPQQSYNMSFPQMPQGYPPLQNKLPQTQVYPDTFQAQPQSQQDMFHNFAASNTGEIFEVVNVPSCSISGTCRCTADCKCPGCVEHNNAPKPQSEIQLESLRNDAQYGSNLILTSKEQKTTEQRQTQPTLPPVSFPKDFDTYANFLRQIIGESQDVQEVQNGNEPEQVPNEEQACECPDEACFCTNCEAHGIIDGYRLDDIFNSRTVDQTTKTEPLDRTSFESKRSSIEPSTSVSSLSSNTSTLGKRT</sequence>
<evidence type="ECO:0000256" key="8">
    <source>
        <dbReference type="SAM" id="MobiDB-lite"/>
    </source>
</evidence>
<dbReference type="InterPro" id="IPR051763">
    <property type="entry name" value="Copper_Homeo_Regul"/>
</dbReference>
<keyword evidence="3" id="KW-0862">Zinc</keyword>
<feature type="compositionally biased region" description="Basic and acidic residues" evidence="8">
    <location>
        <begin position="421"/>
        <end position="434"/>
    </location>
</feature>
<feature type="domain" description="Copper-fist" evidence="9">
    <location>
        <begin position="1"/>
        <end position="40"/>
    </location>
</feature>
<dbReference type="InterPro" id="IPR036395">
    <property type="entry name" value="Cu_fist_DNA-bd_dom_sf"/>
</dbReference>
<keyword evidence="7" id="KW-0539">Nucleus</keyword>
<dbReference type="SMART" id="SM01090">
    <property type="entry name" value="Copper-fist"/>
    <property type="match status" value="1"/>
</dbReference>
<dbReference type="EMBL" id="CP076663">
    <property type="protein sequence ID" value="QWU88599.1"/>
    <property type="molecule type" value="Genomic_DNA"/>
</dbReference>
<dbReference type="InterPro" id="IPR001083">
    <property type="entry name" value="Cu_fist_DNA-bd_dom"/>
</dbReference>
<evidence type="ECO:0000256" key="7">
    <source>
        <dbReference type="ARBA" id="ARBA00023242"/>
    </source>
</evidence>
<dbReference type="Gene3D" id="3.90.430.10">
    <property type="entry name" value="Copper fist DNA-binding domain"/>
    <property type="match status" value="1"/>
</dbReference>
<dbReference type="PANTHER" id="PTHR28088:SF5">
    <property type="entry name" value="TRANSCRIPTIONAL ACTIVATOR HAA1-RELATED"/>
    <property type="match status" value="1"/>
</dbReference>
<evidence type="ECO:0000256" key="5">
    <source>
        <dbReference type="ARBA" id="ARBA00023015"/>
    </source>
</evidence>
<dbReference type="Pfam" id="PF00649">
    <property type="entry name" value="Copper-fist"/>
    <property type="match status" value="1"/>
</dbReference>
<keyword evidence="11" id="KW-1185">Reference proteome</keyword>
<evidence type="ECO:0000256" key="3">
    <source>
        <dbReference type="ARBA" id="ARBA00022833"/>
    </source>
</evidence>